<dbReference type="Gene3D" id="2.130.10.130">
    <property type="entry name" value="Integrin alpha, N-terminal"/>
    <property type="match status" value="6"/>
</dbReference>
<dbReference type="PROSITE" id="PS51470">
    <property type="entry name" value="FG_GAP"/>
    <property type="match status" value="2"/>
</dbReference>
<dbReference type="Pfam" id="PF13205">
    <property type="entry name" value="Big_5"/>
    <property type="match status" value="2"/>
</dbReference>
<dbReference type="InterPro" id="IPR001343">
    <property type="entry name" value="Hemolysn_Ca-bd"/>
</dbReference>
<gene>
    <name evidence="9" type="ORF">B597_021500</name>
</gene>
<feature type="compositionally biased region" description="Low complexity" evidence="7">
    <location>
        <begin position="1371"/>
        <end position="1384"/>
    </location>
</feature>
<dbReference type="Proteomes" id="UP000026923">
    <property type="component" value="Unassembled WGS sequence"/>
</dbReference>
<evidence type="ECO:0000256" key="1">
    <source>
        <dbReference type="ARBA" id="ARBA00004613"/>
    </source>
</evidence>
<dbReference type="SUPFAM" id="SSF51120">
    <property type="entry name" value="beta-Roll"/>
    <property type="match status" value="19"/>
</dbReference>
<dbReference type="InterPro" id="IPR013517">
    <property type="entry name" value="FG-GAP"/>
</dbReference>
<dbReference type="GO" id="GO:0005509">
    <property type="term" value="F:calcium ion binding"/>
    <property type="evidence" value="ECO:0007669"/>
    <property type="project" value="InterPro"/>
</dbReference>
<evidence type="ECO:0000256" key="2">
    <source>
        <dbReference type="ARBA" id="ARBA00022525"/>
    </source>
</evidence>
<feature type="compositionally biased region" description="Low complexity" evidence="7">
    <location>
        <begin position="1338"/>
        <end position="1348"/>
    </location>
</feature>
<dbReference type="HOGENOM" id="CLU_223511_0_0_6"/>
<keyword evidence="5" id="KW-0106">Calcium</keyword>
<dbReference type="SUPFAM" id="SSF69318">
    <property type="entry name" value="Integrin alpha N-terminal domain"/>
    <property type="match status" value="4"/>
</dbReference>
<keyword evidence="6" id="KW-0325">Glycoprotein</keyword>
<dbReference type="eggNOG" id="COG2931">
    <property type="taxonomic scope" value="Bacteria"/>
</dbReference>
<dbReference type="OrthoDB" id="223957at2"/>
<feature type="domain" description="SbsA Ig-like" evidence="8">
    <location>
        <begin position="3221"/>
        <end position="3354"/>
    </location>
</feature>
<dbReference type="PANTHER" id="PTHR38340:SF1">
    <property type="entry name" value="S-LAYER PROTEIN"/>
    <property type="match status" value="1"/>
</dbReference>
<proteinExistence type="predicted"/>
<dbReference type="PANTHER" id="PTHR38340">
    <property type="entry name" value="S-LAYER PROTEIN"/>
    <property type="match status" value="1"/>
</dbReference>
<dbReference type="InterPro" id="IPR013519">
    <property type="entry name" value="Int_alpha_beta-p"/>
</dbReference>
<dbReference type="InterPro" id="IPR050557">
    <property type="entry name" value="RTX_toxin/Mannuronan_C5-epim"/>
</dbReference>
<dbReference type="Gene3D" id="2.150.10.10">
    <property type="entry name" value="Serralysin-like metalloprotease, C-terminal"/>
    <property type="match status" value="16"/>
</dbReference>
<dbReference type="InterPro" id="IPR011049">
    <property type="entry name" value="Serralysin-like_metalloprot_C"/>
</dbReference>
<dbReference type="EMBL" id="AMCZ02000049">
    <property type="protein sequence ID" value="EWC39200.1"/>
    <property type="molecule type" value="Genomic_DNA"/>
</dbReference>
<dbReference type="PRINTS" id="PR00313">
    <property type="entry name" value="CABNDNGRPT"/>
</dbReference>
<reference evidence="9 10" key="1">
    <citation type="journal article" date="2013" name="Genome Announc.">
        <title>Draft Genome of the Nitrogen-Fixing Bacterium Pseudomonas stutzeri Strain KOS6 Isolated from Industrial Hydrocarbon Sludge.</title>
        <authorList>
            <person name="Grigoryeva T.V."/>
            <person name="Laikov A.V."/>
            <person name="Naumova R.P."/>
            <person name="Manolov A.I."/>
            <person name="Larin A.K."/>
            <person name="Karpova I.Y."/>
            <person name="Semashko T.A."/>
            <person name="Alexeev D.G."/>
            <person name="Kostryukova E.S."/>
            <person name="Muller R."/>
            <person name="Govorun V.M."/>
        </authorList>
    </citation>
    <scope>NUCLEOTIDE SEQUENCE [LARGE SCALE GENOMIC DNA]</scope>
    <source>
        <strain evidence="9 10">KOS6</strain>
    </source>
</reference>
<feature type="region of interest" description="Disordered" evidence="7">
    <location>
        <begin position="1273"/>
        <end position="1439"/>
    </location>
</feature>
<evidence type="ECO:0000313" key="9">
    <source>
        <dbReference type="EMBL" id="EWC39200.1"/>
    </source>
</evidence>
<sequence>AYVDQTVTITITGTNDAPIANAANNSASEDAAAVTGTLTSSDVDAPSATYTLDSPVAGLTLDSNGNYSFDPAHPAYQYLGAGTTVDVVAAYTVTDDKGAISSSTLTITVAGATDNYVGTDGSDTLTGGADADTMSGGLGDDTYVVTDARNVVIEESGEGTDEVRTNLDSYTLGDNLENLVFTGTDDATGTGNALDNTITGNSGNDTLDGGAGADTLTGGAGNDAYIVDDAGDLVVEAADEGIDTVQTDLSSYTLTANVENLVLTNAGGASGTGNALDNTITGTAGNDTLDGGTGADALTGGTGDDTYVIDNAGDVINEAADEGNDTVQTSLASYTLGENLENLTLTAASGATGTGNTLDNVITGSTGNDTLDGGAGSDTLSGGNGNDTLVYDANDTLIDGGAGTDTLLFRADANLKTDTVTLSNIEVLDLRNAGGGTAEQVELSAADVRALLAAGTTTLTVEGDAGDRIFVTEQWQPGSTAGGYTTFTREHNAETLTLRLATGVNLVATLEGSGGDDTLTGGGGGDTLDGGEGNDTINGGAGADTMTGGTGNDSYWVDNSGDIVNENADEGIDEIRTTLTTVSLADYPAIDNISYTDSTYLAPGSGAFTGTGNALDNAITGGNGADTLTGAGGNDTLSGGGGNDLFIGDAGNDIIDGGTGTDTIDYSAESSDLTLTLTTGAGNSSGTVTGNDTISNVENIIGGSGNDSITGSDDFNRLEGGLGNDSLSGGLGNDTLLGGTGDDTLDGGGGNDTLIGGAGNDTYIGGSGTDLADFSGAASAISISLTNGTGTDDSGGSDTFSGVENVTGGSGNDVLIGDTNANRLDGGAGDDTIVGAAGSDTLIGGLGTDTLDYSTGSAAVVVNMGSTSFAGVAANTATDGMGGTDSVSGFENVLGGSGGDTLVGGTGDNVLEGKAGNDLLSGGAGNDTLLGGDGDDSLRGGAGNDNLDGGAHASGGDTADYSDQGTAVNVSLATGSAAGGSIGTDTLSNIENISGGSNHDTLTGDSGDNQIWGNAGNDTIAGGDGNDRLRGGQGADNIDGGDGIDAVLYDDITGPVIVNLGAANFSTTVRVAGTDYNYTLVAGSSQAITQAGSTAGTDTLLNIENIVGSGGADILVGSAGDNVIDGANGGDTIDGGAGNDTIYYDENDALVDGGDGTDTLMVGSAVTTLDLTLVRDEVFRNFEILDITDASTQVVNISDSDIRALAGDGVNGTLIIKGGAEDSVRLIGANWPTSNIPTEDIGGTTYKVYSYNGATVKIDSAVAVGYLFVSDESGETSNGSDGGDLYTGNGGDDTFNAGGGDDLGDGGSGNDTLVGGSGNDTLAGGTGNDTLYGGDTLDSAGSGNDNLDGGSGDDQILAGDGDDTVDGGSGNDAIDAGSGNDSVSGGDGSDSITAGSGNDTVDGGSGNDAINAGDGDDNVNAGIGDDSVVGGAGNDTLDGSSGVDTIDYSAETDAVTVNLTSGNATGTGSGNDTLQNFENILGGAGNDTLTGNDAANRVDGGAGSDSISTGAGNDWIRFDADDTLVDGGSGNDTLAIATTDPVDFSVIDNNRFIGIEEIDLTGNGVQHITLGAADVLDLSDTTDTLRIHGDAGDKLTLTGNWTNAGTQPVSYNGAANQAYVKLTLAVGGVTATVLVDPALALDIVYQGDAGNDTLTGGSGDDVVDGGDGNDVLDGAGGTDDVSGGDGDDTIIYDSSDLLLDGGAGTDTLKFAPTASGLLLDFGELARPAAGGLRPALAGFEIIDITGGGNNSVVIDSAALLALSDSSDTLTIEGNTGDAVYIVGSWVDGGTVDNYQVYTKDGATLRVDTSVTVGAVVDDPNGDGDSAEPIPGATAGNDVIRGLGGNDTLDGAGGADVLRGGDGNDTLAYDAADLTIDGGDGSDTLRVSSNLNLSGVAGNKVTNVEVIDLIASGTDITLSATAADIAALNTSGTVRVDGNASDSVALAGNWVSGDSVGGYTPYTLDGATLNIADAINVTVTYTGTSQGNTMVAGAGSQTLDALAGNDTLDGGSGADILLGGSGDDVLVYDAADTSIAGGAGSDTLQVQGANVTLDLTPIANNIITGVEKIDVTGNGNNTLVLNADDLQALSTDTDTLIVTGDVGDSVRLAGSGWEARGSELVAGITYNKFIGYSTDGTQVTVLGGLKMVKGDQIVGSGGDDSLIGSSGSDDIKGMGGNDSIAGGLGSDLLDGGIGNDTIVYDALDTRIVGGDGSDTLDVASSGNIIDLQEPGRPTAGALRPELAGFETIDLNTSGANTLILDEATLSGLAGGTLTVNGNGDDIVFVDGTLTSGLVLNGVTQTALTRGTGGDDSITGTAGRDAIKTDGGNDTIDGGLGADIIYSGAGNDQVLYDAADLRVFGGAGNDTLVIRDMDADGGVDSTSDGTNTAAGDVDLTLLAGSIVKGFETIELRENGDQTVKLDEASVLALSDTGHVTVMGDIGDVLKLYGAWVYSDMESDADGRIYTVMQKGDAYVHVVSEVTLDITNELGGKVVVGTSGADDATVSTNGGLITGDGDDIIRVNNMSFTGVDGGRGYDKVYFQFSGTVDTSLLAPTSLTNIEEIDLATGSGLANKLILTPDKLLEMTDADGILVVKGTPGTDTIDLYGEWSDIATAPDVLYNGVTYKALTADNGGKLYYTPGMTVAVVDPTPQMSAFSVAYDDAAYLVSAGIDKFAGWKVANAGDVNADGIDDMIVNQANSAFVVFGTESMLGQFDLNNLGSRGFMVNAVGNGIGGHTLAHYPEWQSLNYGLTPIGDVNGDGIADMISSTNDANQFRVIYGRTEWSDIDLTNTATFATGSSNGYTVSTNFTWGGGVLTGLAGVGDVNGDGYDDYVISNMWSTDINNSGDSGRAYLMFGGAHGGNIATNGMSVNQGIMLSSDSSNYIKLGTDVAALGDINGDGYADFAIGGPNANANAGANGQHDRSGSGYIVFGKAEGWGNTIVVQRDNTEPTFRAGASTPSDGQGNYPLAYSVEFQQAFSESIAFGSGFISLYNTTTGELVEKFDVATGLGSLGGKLSLRNWHVANDLLNFNTFNPLAPSTAYHITIDATAIRDLAGNYFAGIDDSTTWNFSTTGVQSDVTAPTLNANATLVRHHGSSTSISTNGGTTNVPTMTNDINLAPAYRLDFSFNENVKTYGTVTITQDGNVVEVFDLQTGLGSRGGSVYFHAGVSTQDQTTFGLNFGATLKGNALTTISLAGIQDAYGNALNGGIAKTFTFTTAADTTGPALTNANRLHTPTDNAAGVSVENDIVFQADETLLPGATGSIQLRTSTNYNGVAVETFSWTEALVAVNGVYTVTGSNGGTLTINNKTVTLNPGANLGYNTGYDIHVSAGALTDPSGNAATGYTSQGGYNFTTASGLVAVAGGNTVSHSLKVGLEDDLVISFSETVTAGTDTIGTQFVRLYNSAGTLIESFDVADSDGSNGSKGGNLSFEGYNVVIDPGNKLTLASGYYLTVDTQAIKSANAASTTYYAGASNTTTLSFSTEAAVQIDPGQLHNGIAQQWAGQQIEGVGDVDGDGVNDFVFGSYQNVTDASIPGGVAYGKYYLVFGQAGEWAPIQNIEQLKDAGRVVEIYGTAANPLSRVVEFGDLNKDGFNDLLLTSGGWYPDNDTSPQDRLASNDGDIDAGAAFVVYGQARANWTTSVNVTQLGAGGLEITGGLPQEQFGFSAASGDFNNDGTVDVIFGMPVNHRDGYNSGEAFVLNGGDFSDSLMAVGTSGNDTILGDFNANRIAGQQGNDTIYGLGGADILRGGAGNDTIGISDLDFVLVDGGTGNDTLQFVGHDINLDITGYAGASIRSFETIDLTGDGNNSLTINYAEVSYLLERELSQAYGTNTKLTINGNSGDTVTLEGPWAVVGTDTTHTTYALDGLYVSIDTDITRNVESWTIPYQGATMDLFALPAGFRSSTVTSALNLDQALGTYLTNIGDVDNDGFADFAVRQDVVNTTSLPWYERWETTNNQQGASRTYSANLNQKVTNVTSGEVFIVYGKAGGLGAVNLAAPVDGNAIKLSGSASANENLGAVLGGLGDIDGDGRADMLIGATLSSKTFTFNEGGEKSGIDPTGSYDVTQGNGTYFSTSSLSPDWNSDSWASSQEGRLYFFLGENDNLVNRTGGNITTTTLANNFNDSTALPTTYDTTGAPNTDLPDRGPENNVANTVYTYTTSGTEADGSFVGNAGNQYGSGWLPVSVGDVNGDGYGDFLTGTINVKLVLGSATGWTGLDTLSSAVTWTHMNVSAGGNANLNGLTAAGDINGDGYSDFVVSNTGNGAYIVFGKSGSTWHGTTTNVASSAGSATVAASTYIASETGIALNMALTRSLGDINGDGYDDLMFAASSDSDYSAKDNGGAYVLFGAASGWSSNINLGTLAASGRGFRLTGAVDFDYAGYNVSQAGDVNGDGYKDFLIASYGDDEYQNGVGGSSGSAYLIFGRSTGWQDISLLKVQDFGIQLYGGASSNIAYWQSLGDVDGDGLDDLSYSNANGTSTTILYGNENFTSASNVGVQHITDINDVDPENGVIEAGTLNATRGAAAADTLIGNAGNDVLTGDGGADVLIGGAGNDLLKIANPGFFKLDGGTGLDIVETTATMSIDFTTLANNRVQNIEAIRLGTGDQSVTLNGLDVLNMTGERNLLVDDTNYQKGHVLVIESTDGTDTVTLDGEWTDTTVDTTVSGTGSFSVYRHGSDNIYAVIEDIITTQIA</sequence>
<evidence type="ECO:0000256" key="5">
    <source>
        <dbReference type="ARBA" id="ARBA00022837"/>
    </source>
</evidence>
<feature type="domain" description="SbsA Ig-like" evidence="8">
    <location>
        <begin position="2945"/>
        <end position="3071"/>
    </location>
</feature>
<keyword evidence="3" id="KW-0732">Signal</keyword>
<evidence type="ECO:0000256" key="4">
    <source>
        <dbReference type="ARBA" id="ARBA00022737"/>
    </source>
</evidence>
<feature type="compositionally biased region" description="Gly residues" evidence="7">
    <location>
        <begin position="1297"/>
        <end position="1309"/>
    </location>
</feature>
<protein>
    <recommendedName>
        <fullName evidence="8">SbsA Ig-like domain-containing protein</fullName>
    </recommendedName>
</protein>
<feature type="non-terminal residue" evidence="9">
    <location>
        <position position="1"/>
    </location>
</feature>
<dbReference type="GO" id="GO:0005576">
    <property type="term" value="C:extracellular region"/>
    <property type="evidence" value="ECO:0007669"/>
    <property type="project" value="UniProtKB-SubCell"/>
</dbReference>
<accession>A0A061JLI8</accession>
<dbReference type="PROSITE" id="PS00330">
    <property type="entry name" value="HEMOLYSIN_CALCIUM"/>
    <property type="match status" value="21"/>
</dbReference>
<evidence type="ECO:0000256" key="6">
    <source>
        <dbReference type="ARBA" id="ARBA00023180"/>
    </source>
</evidence>
<dbReference type="InterPro" id="IPR032812">
    <property type="entry name" value="SbsA_Ig"/>
</dbReference>
<dbReference type="InterPro" id="IPR018511">
    <property type="entry name" value="Hemolysin-typ_Ca-bd_CS"/>
</dbReference>
<evidence type="ECO:0000259" key="8">
    <source>
        <dbReference type="Pfam" id="PF13205"/>
    </source>
</evidence>
<feature type="compositionally biased region" description="Low complexity" evidence="7">
    <location>
        <begin position="1407"/>
        <end position="1426"/>
    </location>
</feature>
<evidence type="ECO:0000256" key="7">
    <source>
        <dbReference type="SAM" id="MobiDB-lite"/>
    </source>
</evidence>
<evidence type="ECO:0000313" key="10">
    <source>
        <dbReference type="Proteomes" id="UP000026923"/>
    </source>
</evidence>
<evidence type="ECO:0000256" key="3">
    <source>
        <dbReference type="ARBA" id="ARBA00022729"/>
    </source>
</evidence>
<name>A0A061JLI8_STUST</name>
<feature type="region of interest" description="Disordered" evidence="7">
    <location>
        <begin position="926"/>
        <end position="958"/>
    </location>
</feature>
<dbReference type="InterPro" id="IPR028994">
    <property type="entry name" value="Integrin_alpha_N"/>
</dbReference>
<comment type="caution">
    <text evidence="9">The sequence shown here is derived from an EMBL/GenBank/DDBJ whole genome shotgun (WGS) entry which is preliminary data.</text>
</comment>
<keyword evidence="2" id="KW-0964">Secreted</keyword>
<dbReference type="SMART" id="SM00191">
    <property type="entry name" value="Int_alpha"/>
    <property type="match status" value="11"/>
</dbReference>
<keyword evidence="4" id="KW-0677">Repeat</keyword>
<organism evidence="9 10">
    <name type="scientific">Stutzerimonas stutzeri KOS6</name>
    <dbReference type="NCBI Taxonomy" id="1218352"/>
    <lineage>
        <taxon>Bacteria</taxon>
        <taxon>Pseudomonadati</taxon>
        <taxon>Pseudomonadota</taxon>
        <taxon>Gammaproteobacteria</taxon>
        <taxon>Pseudomonadales</taxon>
        <taxon>Pseudomonadaceae</taxon>
        <taxon>Stutzerimonas</taxon>
    </lineage>
</organism>
<dbReference type="Pfam" id="PF01839">
    <property type="entry name" value="FG-GAP"/>
    <property type="match status" value="1"/>
</dbReference>
<dbReference type="Pfam" id="PF00353">
    <property type="entry name" value="HemolysinCabind"/>
    <property type="match status" value="25"/>
</dbReference>
<comment type="subcellular location">
    <subcellularLocation>
        <location evidence="1">Secreted</location>
    </subcellularLocation>
</comment>